<sequence>MTAASPTSTSPAQPQTPDIAIERSGHTATVQLCRPPHNFFDLALISGLVEAFEALQADPQCRAIVLAAQGRSFCAGADFSAPEPVAGERRDPSALYRQAVRLFAVTKPVVAAVQGPAVGGGLGLALVADFRITCAEARWSANFTRLGFHPGFALSWTLPRLIGPQKAAWMLYTGRRITGEEAVRIGLADELVAQDQVRARAQALAGEIAASAPIAVESTRASLRAGLVDAVRAAVEHEAGEQRQHFQTRDFREGIAATAQRREPVFGRH</sequence>
<organism evidence="3 4">
    <name type="scientific">Verminephrobacter eiseniae (strain EF01-2)</name>
    <dbReference type="NCBI Taxonomy" id="391735"/>
    <lineage>
        <taxon>Bacteria</taxon>
        <taxon>Pseudomonadati</taxon>
        <taxon>Pseudomonadota</taxon>
        <taxon>Betaproteobacteria</taxon>
        <taxon>Burkholderiales</taxon>
        <taxon>Comamonadaceae</taxon>
        <taxon>Verminephrobacter</taxon>
    </lineage>
</organism>
<reference evidence="4" key="1">
    <citation type="submission" date="2006-12" db="EMBL/GenBank/DDBJ databases">
        <title>Complete sequence of chromosome 1 of Verminephrobacter eiseniae EF01-2.</title>
        <authorList>
            <person name="Copeland A."/>
            <person name="Lucas S."/>
            <person name="Lapidus A."/>
            <person name="Barry K."/>
            <person name="Detter J.C."/>
            <person name="Glavina del Rio T."/>
            <person name="Dalin E."/>
            <person name="Tice H."/>
            <person name="Pitluck S."/>
            <person name="Chertkov O."/>
            <person name="Brettin T."/>
            <person name="Bruce D."/>
            <person name="Han C."/>
            <person name="Tapia R."/>
            <person name="Gilna P."/>
            <person name="Schmutz J."/>
            <person name="Larimer F."/>
            <person name="Land M."/>
            <person name="Hauser L."/>
            <person name="Kyrpides N."/>
            <person name="Kim E."/>
            <person name="Stahl D."/>
            <person name="Richardson P."/>
        </authorList>
    </citation>
    <scope>NUCLEOTIDE SEQUENCE [LARGE SCALE GENOMIC DNA]</scope>
    <source>
        <strain evidence="4">EF01-2</strain>
    </source>
</reference>
<dbReference type="SUPFAM" id="SSF52096">
    <property type="entry name" value="ClpP/crotonase"/>
    <property type="match status" value="1"/>
</dbReference>
<proteinExistence type="inferred from homology"/>
<dbReference type="GO" id="GO:0016853">
    <property type="term" value="F:isomerase activity"/>
    <property type="evidence" value="ECO:0007669"/>
    <property type="project" value="UniProtKB-KW"/>
</dbReference>
<dbReference type="AlphaFoldDB" id="A1WGZ7"/>
<keyword evidence="4" id="KW-1185">Reference proteome</keyword>
<dbReference type="PROSITE" id="PS00166">
    <property type="entry name" value="ENOYL_COA_HYDRATASE"/>
    <property type="match status" value="1"/>
</dbReference>
<dbReference type="Gene3D" id="3.90.226.10">
    <property type="entry name" value="2-enoyl-CoA Hydratase, Chain A, domain 1"/>
    <property type="match status" value="1"/>
</dbReference>
<dbReference type="PANTHER" id="PTHR43802:SF1">
    <property type="entry name" value="IP11341P-RELATED"/>
    <property type="match status" value="1"/>
</dbReference>
<evidence type="ECO:0000313" key="3">
    <source>
        <dbReference type="EMBL" id="ABM56904.1"/>
    </source>
</evidence>
<evidence type="ECO:0000256" key="1">
    <source>
        <dbReference type="ARBA" id="ARBA00005254"/>
    </source>
</evidence>
<dbReference type="InterPro" id="IPR029045">
    <property type="entry name" value="ClpP/crotonase-like_dom_sf"/>
</dbReference>
<dbReference type="EMBL" id="CP000542">
    <property type="protein sequence ID" value="ABM56904.1"/>
    <property type="molecule type" value="Genomic_DNA"/>
</dbReference>
<keyword evidence="3" id="KW-0413">Isomerase</keyword>
<protein>
    <submittedName>
        <fullName evidence="3">Enoyl-CoA hydratase/isomerase</fullName>
    </submittedName>
</protein>
<gene>
    <name evidence="3" type="ordered locus">Veis_1132</name>
</gene>
<dbReference type="GeneID" id="76459796"/>
<dbReference type="STRING" id="391735.Veis_1132"/>
<dbReference type="PANTHER" id="PTHR43802">
    <property type="entry name" value="ENOYL-COA HYDRATASE"/>
    <property type="match status" value="1"/>
</dbReference>
<dbReference type="OrthoDB" id="9807606at2"/>
<dbReference type="eggNOG" id="COG1024">
    <property type="taxonomic scope" value="Bacteria"/>
</dbReference>
<dbReference type="KEGG" id="vei:Veis_1132"/>
<dbReference type="HOGENOM" id="CLU_009834_7_2_4"/>
<evidence type="ECO:0000256" key="2">
    <source>
        <dbReference type="RuleBase" id="RU003707"/>
    </source>
</evidence>
<dbReference type="InterPro" id="IPR001753">
    <property type="entry name" value="Enoyl-CoA_hydra/iso"/>
</dbReference>
<dbReference type="RefSeq" id="WP_011808915.1">
    <property type="nucleotide sequence ID" value="NC_008786.1"/>
</dbReference>
<dbReference type="Proteomes" id="UP000000374">
    <property type="component" value="Chromosome"/>
</dbReference>
<dbReference type="CDD" id="cd06558">
    <property type="entry name" value="crotonase-like"/>
    <property type="match status" value="1"/>
</dbReference>
<evidence type="ECO:0000313" key="4">
    <source>
        <dbReference type="Proteomes" id="UP000000374"/>
    </source>
</evidence>
<dbReference type="InterPro" id="IPR018376">
    <property type="entry name" value="Enoyl-CoA_hyd/isom_CS"/>
</dbReference>
<comment type="similarity">
    <text evidence="1 2">Belongs to the enoyl-CoA hydratase/isomerase family.</text>
</comment>
<name>A1WGZ7_VEREI</name>
<accession>A1WGZ7</accession>
<dbReference type="Pfam" id="PF00378">
    <property type="entry name" value="ECH_1"/>
    <property type="match status" value="1"/>
</dbReference>